<dbReference type="SUPFAM" id="SSF56317">
    <property type="entry name" value="Carbon-nitrogen hydrolase"/>
    <property type="match status" value="1"/>
</dbReference>
<dbReference type="GeneID" id="42306103"/>
<dbReference type="AlphaFoldDB" id="A0A0M0H3I1"/>
<dbReference type="STRING" id="47500.AF333_13075"/>
<dbReference type="EMBL" id="FNED01000007">
    <property type="protein sequence ID" value="SDI78024.1"/>
    <property type="molecule type" value="Genomic_DNA"/>
</dbReference>
<dbReference type="InterPro" id="IPR003010">
    <property type="entry name" value="C-N_Hydrolase"/>
</dbReference>
<evidence type="ECO:0000313" key="5">
    <source>
        <dbReference type="EMBL" id="SDI78024.1"/>
    </source>
</evidence>
<protein>
    <submittedName>
        <fullName evidence="5">Predicted amidohydrolase</fullName>
    </submittedName>
</protein>
<dbReference type="OrthoDB" id="9811121at2"/>
<dbReference type="CDD" id="cd07197">
    <property type="entry name" value="nitrilase"/>
    <property type="match status" value="1"/>
</dbReference>
<dbReference type="PANTHER" id="PTHR43674:SF2">
    <property type="entry name" value="BETA-UREIDOPROPIONASE"/>
    <property type="match status" value="1"/>
</dbReference>
<evidence type="ECO:0000313" key="6">
    <source>
        <dbReference type="Proteomes" id="UP000037269"/>
    </source>
</evidence>
<dbReference type="PANTHER" id="PTHR43674">
    <property type="entry name" value="NITRILASE C965.09-RELATED"/>
    <property type="match status" value="1"/>
</dbReference>
<evidence type="ECO:0000313" key="7">
    <source>
        <dbReference type="Proteomes" id="UP000182836"/>
    </source>
</evidence>
<comment type="similarity">
    <text evidence="1">Belongs to the carbon-nitrogen hydrolase superfamily. NIT1/NIT2 family.</text>
</comment>
<name>A0A0M0H3I1_ANEMI</name>
<organism evidence="4 6">
    <name type="scientific">Aneurinibacillus migulanus</name>
    <name type="common">Bacillus migulanus</name>
    <dbReference type="NCBI Taxonomy" id="47500"/>
    <lineage>
        <taxon>Bacteria</taxon>
        <taxon>Bacillati</taxon>
        <taxon>Bacillota</taxon>
        <taxon>Bacilli</taxon>
        <taxon>Bacillales</taxon>
        <taxon>Paenibacillaceae</taxon>
        <taxon>Aneurinibacillus group</taxon>
        <taxon>Aneurinibacillus</taxon>
    </lineage>
</organism>
<keyword evidence="2 5" id="KW-0378">Hydrolase</keyword>
<dbReference type="InterPro" id="IPR001110">
    <property type="entry name" value="UPF0012_CS"/>
</dbReference>
<gene>
    <name evidence="4" type="ORF">AF333_13075</name>
    <name evidence="5" type="ORF">SAMN04487909_107192</name>
</gene>
<keyword evidence="6" id="KW-1185">Reference proteome</keyword>
<dbReference type="PROSITE" id="PS01227">
    <property type="entry name" value="UPF0012"/>
    <property type="match status" value="1"/>
</dbReference>
<accession>A0A0M0H3I1</accession>
<proteinExistence type="inferred from homology"/>
<dbReference type="InterPro" id="IPR036526">
    <property type="entry name" value="C-N_Hydrolase_sf"/>
</dbReference>
<dbReference type="Gene3D" id="3.60.110.10">
    <property type="entry name" value="Carbon-nitrogen hydrolase"/>
    <property type="match status" value="1"/>
</dbReference>
<dbReference type="EMBL" id="LGUG01000004">
    <property type="protein sequence ID" value="KON96271.1"/>
    <property type="molecule type" value="Genomic_DNA"/>
</dbReference>
<evidence type="ECO:0000256" key="2">
    <source>
        <dbReference type="ARBA" id="ARBA00022801"/>
    </source>
</evidence>
<dbReference type="InterPro" id="IPR050345">
    <property type="entry name" value="Aliph_Amidase/BUP"/>
</dbReference>
<dbReference type="GO" id="GO:0016811">
    <property type="term" value="F:hydrolase activity, acting on carbon-nitrogen (but not peptide) bonds, in linear amides"/>
    <property type="evidence" value="ECO:0007669"/>
    <property type="project" value="UniProtKB-ARBA"/>
</dbReference>
<dbReference type="Proteomes" id="UP000037269">
    <property type="component" value="Unassembled WGS sequence"/>
</dbReference>
<sequence>MRIAIAQCTPHHANKQENLNMITRYLHRAKEQKAELVIFPELVLTGYSIGNQLETIAEEIDGPSLQFIQQACHELQIFALISFPEKNGNAYHISSALIQDDGSIAGVYRKTHLFSAEAHYFTAGNEWPVFTTKLGNIGVMICYDLEFPEVTRLLRLNGADMVLVNTANMEPYERYQHIYMQSRAMENEIPLVICNRLGQEDNLKFFGHSMAVNHEGDILLQLDSEEALRIVDVSLHETRDPELNYARRLHESVRGALLNCLHHE</sequence>
<dbReference type="PATRIC" id="fig|47500.9.peg.3972"/>
<dbReference type="Pfam" id="PF00795">
    <property type="entry name" value="CN_hydrolase"/>
    <property type="match status" value="1"/>
</dbReference>
<reference evidence="5 7" key="2">
    <citation type="submission" date="2016-10" db="EMBL/GenBank/DDBJ databases">
        <authorList>
            <person name="de Groot N.N."/>
        </authorList>
    </citation>
    <scope>NUCLEOTIDE SEQUENCE [LARGE SCALE GENOMIC DNA]</scope>
    <source>
        <strain evidence="5 7">DSM 2895</strain>
    </source>
</reference>
<evidence type="ECO:0000259" key="3">
    <source>
        <dbReference type="PROSITE" id="PS50263"/>
    </source>
</evidence>
<feature type="domain" description="CN hydrolase" evidence="3">
    <location>
        <begin position="1"/>
        <end position="235"/>
    </location>
</feature>
<reference evidence="4 6" key="1">
    <citation type="submission" date="2015-07" db="EMBL/GenBank/DDBJ databases">
        <title>Fjat-14205 dsm 2895.</title>
        <authorList>
            <person name="Liu B."/>
            <person name="Wang J."/>
            <person name="Zhu Y."/>
            <person name="Liu G."/>
            <person name="Chen Q."/>
            <person name="Chen Z."/>
            <person name="Lan J."/>
            <person name="Che J."/>
            <person name="Ge C."/>
            <person name="Shi H."/>
            <person name="Pan Z."/>
            <person name="Liu X."/>
        </authorList>
    </citation>
    <scope>NUCLEOTIDE SEQUENCE [LARGE SCALE GENOMIC DNA]</scope>
    <source>
        <strain evidence="4 6">DSM 2895</strain>
    </source>
</reference>
<dbReference type="RefSeq" id="WP_043068996.1">
    <property type="nucleotide sequence ID" value="NZ_BJOA01000278.1"/>
</dbReference>
<evidence type="ECO:0000313" key="4">
    <source>
        <dbReference type="EMBL" id="KON96271.1"/>
    </source>
</evidence>
<dbReference type="PROSITE" id="PS50263">
    <property type="entry name" value="CN_HYDROLASE"/>
    <property type="match status" value="1"/>
</dbReference>
<dbReference type="Proteomes" id="UP000182836">
    <property type="component" value="Unassembled WGS sequence"/>
</dbReference>
<evidence type="ECO:0000256" key="1">
    <source>
        <dbReference type="ARBA" id="ARBA00010613"/>
    </source>
</evidence>